<dbReference type="OrthoDB" id="9802763at2"/>
<sequence length="58" mass="6344">MNILLALVPISLLLLLAAILAFLWAVRRGQFDDLDTPALDMLGDDERPAPAPDAEDRT</sequence>
<dbReference type="PANTHER" id="PTHR41532">
    <property type="entry name" value="FIXS PROTEIN"/>
    <property type="match status" value="1"/>
</dbReference>
<dbReference type="InterPro" id="IPR004714">
    <property type="entry name" value="Cyt_oxidase_maturation_cbb3"/>
</dbReference>
<evidence type="ECO:0000313" key="1">
    <source>
        <dbReference type="EMBL" id="TNJ33645.1"/>
    </source>
</evidence>
<dbReference type="Proteomes" id="UP000305760">
    <property type="component" value="Unassembled WGS sequence"/>
</dbReference>
<dbReference type="AlphaFoldDB" id="A0A5C4RRQ3"/>
<dbReference type="EMBL" id="SMDR01000002">
    <property type="protein sequence ID" value="TNJ33645.1"/>
    <property type="molecule type" value="Genomic_DNA"/>
</dbReference>
<dbReference type="RefSeq" id="WP_139448261.1">
    <property type="nucleotide sequence ID" value="NZ_SMDR01000002.1"/>
</dbReference>
<dbReference type="Pfam" id="PF03597">
    <property type="entry name" value="FixS"/>
    <property type="match status" value="1"/>
</dbReference>
<keyword evidence="2" id="KW-1185">Reference proteome</keyword>
<organism evidence="1 2">
    <name type="scientific">Arenimonas terrae</name>
    <dbReference type="NCBI Taxonomy" id="2546226"/>
    <lineage>
        <taxon>Bacteria</taxon>
        <taxon>Pseudomonadati</taxon>
        <taxon>Pseudomonadota</taxon>
        <taxon>Gammaproteobacteria</taxon>
        <taxon>Lysobacterales</taxon>
        <taxon>Lysobacteraceae</taxon>
        <taxon>Arenimonas</taxon>
    </lineage>
</organism>
<protein>
    <submittedName>
        <fullName evidence="1">Cbb3-type cytochrome oxidase assembly protein CcoS</fullName>
    </submittedName>
</protein>
<reference evidence="1 2" key="1">
    <citation type="submission" date="2019-03" db="EMBL/GenBank/DDBJ databases">
        <title>Arenimonas daejeonensis sp. nov., isolated from compost.</title>
        <authorList>
            <person name="Jeon C.O."/>
        </authorList>
    </citation>
    <scope>NUCLEOTIDE SEQUENCE [LARGE SCALE GENOMIC DNA]</scope>
    <source>
        <strain evidence="1 2">R29</strain>
    </source>
</reference>
<dbReference type="PANTHER" id="PTHR41532:SF1">
    <property type="entry name" value="FIXS PROTEIN"/>
    <property type="match status" value="1"/>
</dbReference>
<name>A0A5C4RRQ3_9GAMM</name>
<proteinExistence type="predicted"/>
<gene>
    <name evidence="1" type="primary">ccoS</name>
    <name evidence="1" type="ORF">E1B00_09885</name>
</gene>
<evidence type="ECO:0000313" key="2">
    <source>
        <dbReference type="Proteomes" id="UP000305760"/>
    </source>
</evidence>
<accession>A0A5C4RRQ3</accession>
<comment type="caution">
    <text evidence="1">The sequence shown here is derived from an EMBL/GenBank/DDBJ whole genome shotgun (WGS) entry which is preliminary data.</text>
</comment>
<dbReference type="NCBIfam" id="TIGR00847">
    <property type="entry name" value="ccoS"/>
    <property type="match status" value="1"/>
</dbReference>